<accession>G4YTU3</accession>
<dbReference type="InParanoid" id="G4YTU3"/>
<dbReference type="GO" id="GO:0005737">
    <property type="term" value="C:cytoplasm"/>
    <property type="evidence" value="ECO:0007669"/>
    <property type="project" value="TreeGrafter"/>
</dbReference>
<dbReference type="AlphaFoldDB" id="G4YTU3"/>
<dbReference type="Proteomes" id="UP000002640">
    <property type="component" value="Unassembled WGS sequence"/>
</dbReference>
<dbReference type="Pfam" id="PF02230">
    <property type="entry name" value="Abhydrolase_2"/>
    <property type="match status" value="1"/>
</dbReference>
<gene>
    <name evidence="4" type="ORF">PHYSODRAFT_325902</name>
</gene>
<feature type="domain" description="Phospholipase/carboxylesterase/thioesterase" evidence="3">
    <location>
        <begin position="8"/>
        <end position="216"/>
    </location>
</feature>
<dbReference type="GO" id="GO:0008474">
    <property type="term" value="F:palmitoyl-(protein) hydrolase activity"/>
    <property type="evidence" value="ECO:0007669"/>
    <property type="project" value="TreeGrafter"/>
</dbReference>
<name>G4YTU3_PHYSP</name>
<evidence type="ECO:0000256" key="2">
    <source>
        <dbReference type="ARBA" id="ARBA00022801"/>
    </source>
</evidence>
<evidence type="ECO:0000256" key="1">
    <source>
        <dbReference type="ARBA" id="ARBA00006499"/>
    </source>
</evidence>
<evidence type="ECO:0000313" key="4">
    <source>
        <dbReference type="EMBL" id="EGZ24829.1"/>
    </source>
</evidence>
<proteinExistence type="inferred from homology"/>
<protein>
    <recommendedName>
        <fullName evidence="3">Phospholipase/carboxylesterase/thioesterase domain-containing protein</fullName>
    </recommendedName>
</protein>
<evidence type="ECO:0000259" key="3">
    <source>
        <dbReference type="Pfam" id="PF02230"/>
    </source>
</evidence>
<dbReference type="InterPro" id="IPR003140">
    <property type="entry name" value="PLipase/COase/thioEstase"/>
</dbReference>
<dbReference type="GO" id="GO:0052689">
    <property type="term" value="F:carboxylic ester hydrolase activity"/>
    <property type="evidence" value="ECO:0007669"/>
    <property type="project" value="TreeGrafter"/>
</dbReference>
<dbReference type="Gene3D" id="3.40.50.1820">
    <property type="entry name" value="alpha/beta hydrolase"/>
    <property type="match status" value="1"/>
</dbReference>
<keyword evidence="2" id="KW-0378">Hydrolase</keyword>
<organism evidence="4 5">
    <name type="scientific">Phytophthora sojae (strain P6497)</name>
    <name type="common">Soybean stem and root rot agent</name>
    <name type="synonym">Phytophthora megasperma f. sp. glycines</name>
    <dbReference type="NCBI Taxonomy" id="1094619"/>
    <lineage>
        <taxon>Eukaryota</taxon>
        <taxon>Sar</taxon>
        <taxon>Stramenopiles</taxon>
        <taxon>Oomycota</taxon>
        <taxon>Peronosporomycetes</taxon>
        <taxon>Peronosporales</taxon>
        <taxon>Peronosporaceae</taxon>
        <taxon>Phytophthora</taxon>
    </lineage>
</organism>
<comment type="similarity">
    <text evidence="1">Belongs to the AB hydrolase superfamily. AB hydrolase 2 family.</text>
</comment>
<dbReference type="PANTHER" id="PTHR10655">
    <property type="entry name" value="LYSOPHOSPHOLIPASE-RELATED"/>
    <property type="match status" value="1"/>
</dbReference>
<dbReference type="STRING" id="1094619.G4YTU3"/>
<dbReference type="SMR" id="G4YTU3"/>
<dbReference type="InterPro" id="IPR050565">
    <property type="entry name" value="LYPA1-2/EST-like"/>
</dbReference>
<evidence type="ECO:0000313" key="5">
    <source>
        <dbReference type="Proteomes" id="UP000002640"/>
    </source>
</evidence>
<dbReference type="KEGG" id="psoj:PHYSODRAFT_325902"/>
<keyword evidence="5" id="KW-1185">Reference proteome</keyword>
<dbReference type="SUPFAM" id="SSF53474">
    <property type="entry name" value="alpha/beta-Hydrolases"/>
    <property type="match status" value="1"/>
</dbReference>
<dbReference type="PANTHER" id="PTHR10655:SF17">
    <property type="entry name" value="LYSOPHOSPHOLIPASE-LIKE PROTEIN 1"/>
    <property type="match status" value="1"/>
</dbReference>
<sequence>MAMDKVNTIVHNGENPTAVVFFLHGFGDTAHGWASTFRRVAKDMPHVKFVLPTAALRPVTIMNGREVPAWFDIGAARGSAGQAVGLDETHDALEAMIEQEVEAGVPRSRIVVGGFSQGGAVSYFAGFQSQQPLGGVMILSSFIPREKDFQVTSETTKVPVLICHGDADSRISYESALKAKQRLTDAGVRDITFHTYPNMDHSSSSHEIEDIREWLTRVLPATTPKEEL</sequence>
<dbReference type="OMA" id="GLTYPHK"/>
<reference evidence="4 5" key="1">
    <citation type="journal article" date="2006" name="Science">
        <title>Phytophthora genome sequences uncover evolutionary origins and mechanisms of pathogenesis.</title>
        <authorList>
            <person name="Tyler B.M."/>
            <person name="Tripathy S."/>
            <person name="Zhang X."/>
            <person name="Dehal P."/>
            <person name="Jiang R.H."/>
            <person name="Aerts A."/>
            <person name="Arredondo F.D."/>
            <person name="Baxter L."/>
            <person name="Bensasson D."/>
            <person name="Beynon J.L."/>
            <person name="Chapman J."/>
            <person name="Damasceno C.M."/>
            <person name="Dorrance A.E."/>
            <person name="Dou D."/>
            <person name="Dickerman A.W."/>
            <person name="Dubchak I.L."/>
            <person name="Garbelotto M."/>
            <person name="Gijzen M."/>
            <person name="Gordon S.G."/>
            <person name="Govers F."/>
            <person name="Grunwald N.J."/>
            <person name="Huang W."/>
            <person name="Ivors K.L."/>
            <person name="Jones R.W."/>
            <person name="Kamoun S."/>
            <person name="Krampis K."/>
            <person name="Lamour K.H."/>
            <person name="Lee M.K."/>
            <person name="McDonald W.H."/>
            <person name="Medina M."/>
            <person name="Meijer H.J."/>
            <person name="Nordberg E.K."/>
            <person name="Maclean D.J."/>
            <person name="Ospina-Giraldo M.D."/>
            <person name="Morris P.F."/>
            <person name="Phuntumart V."/>
            <person name="Putnam N.H."/>
            <person name="Rash S."/>
            <person name="Rose J.K."/>
            <person name="Sakihama Y."/>
            <person name="Salamov A.A."/>
            <person name="Savidor A."/>
            <person name="Scheuring C.F."/>
            <person name="Smith B.M."/>
            <person name="Sobral B.W."/>
            <person name="Terry A."/>
            <person name="Torto-Alalibo T.A."/>
            <person name="Win J."/>
            <person name="Xu Z."/>
            <person name="Zhang H."/>
            <person name="Grigoriev I.V."/>
            <person name="Rokhsar D.S."/>
            <person name="Boore J.L."/>
        </authorList>
    </citation>
    <scope>NUCLEOTIDE SEQUENCE [LARGE SCALE GENOMIC DNA]</scope>
    <source>
        <strain evidence="4 5">P6497</strain>
    </source>
</reference>
<dbReference type="GeneID" id="20645342"/>
<dbReference type="RefSeq" id="XP_009520117.1">
    <property type="nucleotide sequence ID" value="XM_009521822.1"/>
</dbReference>
<dbReference type="EMBL" id="JH159152">
    <property type="protein sequence ID" value="EGZ24829.1"/>
    <property type="molecule type" value="Genomic_DNA"/>
</dbReference>
<dbReference type="InterPro" id="IPR029058">
    <property type="entry name" value="AB_hydrolase_fold"/>
</dbReference>